<evidence type="ECO:0000313" key="3">
    <source>
        <dbReference type="Proteomes" id="UP000193077"/>
    </source>
</evidence>
<reference evidence="2 3" key="1">
    <citation type="submission" date="2017-03" db="EMBL/GenBank/DDBJ databases">
        <authorList>
            <person name="Afonso C.L."/>
            <person name="Miller P.J."/>
            <person name="Scott M.A."/>
            <person name="Spackman E."/>
            <person name="Goraichik I."/>
            <person name="Dimitrov K.M."/>
            <person name="Suarez D.L."/>
            <person name="Swayne D.E."/>
        </authorList>
    </citation>
    <scope>NUCLEOTIDE SEQUENCE [LARGE SCALE GENOMIC DNA]</scope>
    <source>
        <strain evidence="2 3">CECT 7639</strain>
    </source>
</reference>
<sequence>MLDLTSEHEVVTPPWRDRVCLGLKGKINEVARAIAGDTDARDMTFTLIKESARSICAEVEIDGQSAFLKLFDGEGEADQLAYMREKTCLLSFRGSGLVPRILAFSNPGRFVITEWVSKGQVQDRLDRLSAEDTGAKLGRWLARYDAVSPAESACGNWYSYLNRFGAEIDLQAVETAQDLLLEIPLCGRSLARNDAALGNFMLTHKGDIIACDFEAATMRPRGWDYLQLYRALILRFADRAADAVEAFADGYAAEHKGALIADELNVVARILFCAEAVAGRKDREALAWL</sequence>
<dbReference type="SUPFAM" id="SSF56112">
    <property type="entry name" value="Protein kinase-like (PK-like)"/>
    <property type="match status" value="1"/>
</dbReference>
<organism evidence="2 3">
    <name type="scientific">Falsiruegeria litorea R37</name>
    <dbReference type="NCBI Taxonomy" id="1200284"/>
    <lineage>
        <taxon>Bacteria</taxon>
        <taxon>Pseudomonadati</taxon>
        <taxon>Pseudomonadota</taxon>
        <taxon>Alphaproteobacteria</taxon>
        <taxon>Rhodobacterales</taxon>
        <taxon>Roseobacteraceae</taxon>
        <taxon>Falsiruegeria</taxon>
    </lineage>
</organism>
<dbReference type="EMBL" id="FWFO01000001">
    <property type="protein sequence ID" value="SLN45262.1"/>
    <property type="molecule type" value="Genomic_DNA"/>
</dbReference>
<dbReference type="Proteomes" id="UP000193077">
    <property type="component" value="Unassembled WGS sequence"/>
</dbReference>
<dbReference type="InterPro" id="IPR011009">
    <property type="entry name" value="Kinase-like_dom_sf"/>
</dbReference>
<evidence type="ECO:0000313" key="2">
    <source>
        <dbReference type="EMBL" id="SLN45262.1"/>
    </source>
</evidence>
<name>A0A1Y5SPE8_9RHOB</name>
<accession>A0A1Y5SPE8</accession>
<gene>
    <name evidence="2" type="ORF">TRL7639_02443</name>
</gene>
<proteinExistence type="predicted"/>
<dbReference type="InterPro" id="IPR002575">
    <property type="entry name" value="Aminoglycoside_PTrfase"/>
</dbReference>
<protein>
    <recommendedName>
        <fullName evidence="1">Aminoglycoside phosphotransferase domain-containing protein</fullName>
    </recommendedName>
</protein>
<dbReference type="AlphaFoldDB" id="A0A1Y5SPE8"/>
<keyword evidence="3" id="KW-1185">Reference proteome</keyword>
<evidence type="ECO:0000259" key="1">
    <source>
        <dbReference type="Pfam" id="PF01636"/>
    </source>
</evidence>
<dbReference type="Pfam" id="PF01636">
    <property type="entry name" value="APH"/>
    <property type="match status" value="1"/>
</dbReference>
<feature type="domain" description="Aminoglycoside phosphotransferase" evidence="1">
    <location>
        <begin position="59"/>
        <end position="251"/>
    </location>
</feature>